<evidence type="ECO:0000313" key="2">
    <source>
        <dbReference type="EMBL" id="SDS40096.1"/>
    </source>
</evidence>
<dbReference type="RefSeq" id="WP_091604112.1">
    <property type="nucleotide sequence ID" value="NZ_LT629754.1"/>
</dbReference>
<sequence>MKFKTLSLVALLLILSNLSAQHKGTVTFKNGDVKEGIVENKGSKILFTAEGSETAKIAHEEIEHIKTGDIEYFRTSAKSKKLEEYQVMVYGSTMLLAKNIQTNYGSIQTDYDTYSVQSGNLTASQTKQVSRRVVRGPSTRGTIIKYFIKKPGSDLEQVYRLVVGDVDWIGYKKKIKKQLGDCKALIDKMNKGDFKDGEYGKGAELAAIVLYYNQKCSK</sequence>
<evidence type="ECO:0000313" key="3">
    <source>
        <dbReference type="Proteomes" id="UP000199574"/>
    </source>
</evidence>
<protein>
    <submittedName>
        <fullName evidence="2">Uncharacterized protein</fullName>
    </submittedName>
</protein>
<evidence type="ECO:0000256" key="1">
    <source>
        <dbReference type="SAM" id="SignalP"/>
    </source>
</evidence>
<accession>A0ABY0UBN6</accession>
<keyword evidence="3" id="KW-1185">Reference proteome</keyword>
<feature type="chain" id="PRO_5047192742" evidence="1">
    <location>
        <begin position="23"/>
        <end position="218"/>
    </location>
</feature>
<reference evidence="2 3" key="1">
    <citation type="submission" date="2016-10" db="EMBL/GenBank/DDBJ databases">
        <authorList>
            <person name="Varghese N."/>
            <person name="Submissions S."/>
        </authorList>
    </citation>
    <scope>NUCLEOTIDE SEQUENCE [LARGE SCALE GENOMIC DNA]</scope>
    <source>
        <strain evidence="2 3">MAR_2009_60</strain>
    </source>
</reference>
<dbReference type="Proteomes" id="UP000199574">
    <property type="component" value="Chromosome I"/>
</dbReference>
<proteinExistence type="predicted"/>
<organism evidence="2 3">
    <name type="scientific">Maribacter dokdonensis</name>
    <dbReference type="NCBI Taxonomy" id="320912"/>
    <lineage>
        <taxon>Bacteria</taxon>
        <taxon>Pseudomonadati</taxon>
        <taxon>Bacteroidota</taxon>
        <taxon>Flavobacteriia</taxon>
        <taxon>Flavobacteriales</taxon>
        <taxon>Flavobacteriaceae</taxon>
        <taxon>Maribacter</taxon>
    </lineage>
</organism>
<feature type="signal peptide" evidence="1">
    <location>
        <begin position="1"/>
        <end position="22"/>
    </location>
</feature>
<keyword evidence="1" id="KW-0732">Signal</keyword>
<name>A0ABY0UBN6_9FLAO</name>
<gene>
    <name evidence="2" type="ORF">SAMN05192545_1334</name>
</gene>
<dbReference type="GeneID" id="90591419"/>
<dbReference type="EMBL" id="LT629754">
    <property type="protein sequence ID" value="SDS40096.1"/>
    <property type="molecule type" value="Genomic_DNA"/>
</dbReference>